<proteinExistence type="predicted"/>
<dbReference type="EMBL" id="JAWDJX010000014">
    <property type="protein sequence ID" value="KAK3053749.1"/>
    <property type="molecule type" value="Genomic_DNA"/>
</dbReference>
<evidence type="ECO:0000313" key="2">
    <source>
        <dbReference type="EMBL" id="KAK3053749.1"/>
    </source>
</evidence>
<dbReference type="SUPFAM" id="SSF48403">
    <property type="entry name" value="Ankyrin repeat"/>
    <property type="match status" value="1"/>
</dbReference>
<name>A0AAJ0DPG3_9PEZI</name>
<accession>A0AAJ0DPG3</accession>
<gene>
    <name evidence="2" type="ORF">LTR09_005028</name>
</gene>
<organism evidence="2 3">
    <name type="scientific">Extremus antarcticus</name>
    <dbReference type="NCBI Taxonomy" id="702011"/>
    <lineage>
        <taxon>Eukaryota</taxon>
        <taxon>Fungi</taxon>
        <taxon>Dikarya</taxon>
        <taxon>Ascomycota</taxon>
        <taxon>Pezizomycotina</taxon>
        <taxon>Dothideomycetes</taxon>
        <taxon>Dothideomycetidae</taxon>
        <taxon>Mycosphaerellales</taxon>
        <taxon>Extremaceae</taxon>
        <taxon>Extremus</taxon>
    </lineage>
</organism>
<dbReference type="Gene3D" id="1.25.40.20">
    <property type="entry name" value="Ankyrin repeat-containing domain"/>
    <property type="match status" value="1"/>
</dbReference>
<dbReference type="Proteomes" id="UP001271007">
    <property type="component" value="Unassembled WGS sequence"/>
</dbReference>
<dbReference type="InterPro" id="IPR036770">
    <property type="entry name" value="Ankyrin_rpt-contain_sf"/>
</dbReference>
<reference evidence="2" key="1">
    <citation type="submission" date="2023-04" db="EMBL/GenBank/DDBJ databases">
        <title>Black Yeasts Isolated from many extreme environments.</title>
        <authorList>
            <person name="Coleine C."/>
            <person name="Stajich J.E."/>
            <person name="Selbmann L."/>
        </authorList>
    </citation>
    <scope>NUCLEOTIDE SEQUENCE</scope>
    <source>
        <strain evidence="2">CCFEE 5312</strain>
    </source>
</reference>
<feature type="compositionally biased region" description="Low complexity" evidence="1">
    <location>
        <begin position="32"/>
        <end position="42"/>
    </location>
</feature>
<feature type="region of interest" description="Disordered" evidence="1">
    <location>
        <begin position="206"/>
        <end position="226"/>
    </location>
</feature>
<comment type="caution">
    <text evidence="2">The sequence shown here is derived from an EMBL/GenBank/DDBJ whole genome shotgun (WGS) entry which is preliminary data.</text>
</comment>
<evidence type="ECO:0000313" key="3">
    <source>
        <dbReference type="Proteomes" id="UP001271007"/>
    </source>
</evidence>
<feature type="compositionally biased region" description="Polar residues" evidence="1">
    <location>
        <begin position="253"/>
        <end position="263"/>
    </location>
</feature>
<keyword evidence="3" id="KW-1185">Reference proteome</keyword>
<evidence type="ECO:0000256" key="1">
    <source>
        <dbReference type="SAM" id="MobiDB-lite"/>
    </source>
</evidence>
<dbReference type="AlphaFoldDB" id="A0AAJ0DPG3"/>
<feature type="region of interest" description="Disordered" evidence="1">
    <location>
        <begin position="252"/>
        <end position="289"/>
    </location>
</feature>
<sequence>MDFPYMYATQLPSPSAMGSSRKRGRTPWSATPAPRQARIPQRPSGPPLEGLNQAASLQNLGQQKRGRRPFMLPEEVERGLLRFLDYTDVPFDDIADAVEQSDGPGKNWLRDRIQRIVGTNKVDSMRLRSKPGYALKRKEAQLAAIAATPTALSGSSSNGCIITECDEQYPKAPSPETSRAQPIDVNAHVSDFRHRQHRVDVAFPGGDGAPTFEGEPGEDVPTHHEDLPVYDREEPELVTTLRARTVAFAKDQFQPSTHVSSESAPRRRPLKRRKSDESQQCQEGPKKLSYAKRRELAATLNILTIARHLARKAGESGPLIMQLARQLSQYAETLVSSAGASPACSRASTFGTPVRADISFTSIAFMEVHNVHLSEYERWYHNPDRQTADYVADTLSAEARTFNIPAASIILHAKVHGLSDGDAAALLKRNIPLGVDDARVWVNGKDVHGISALHLTVAYGFETCSNFLVAANADCTAETNCGISVHHFARAAQALAISDLSLYHRIMNMRQWVRSGQPPPVPQHSEFADIRHTSQSDSVDATVPDASGQSQYGRRSARLPHPGDITTGSATYRQAHFASESDVFIDDGESAMEALGPDFFARLTDSPTSLRPSRGSMHSFSDTFDFAQLDPGRHSMRKRAAMNNLRRSPTALSLQQTSSSPLSDVNPGLSAAVSHHPAYLNNIHSSAVQSVPDLGCFRDPLTWQLEDLDPYPAREAMHGAASKVSNIAQDSSFPGMGRTSLYLNAGPNILGTSLASGPAASHSSAAISPLSLLPDSMHSMATNSQAQQFQAFSGWQQGPQMMAHPIVYPPGPEQEAIHSGIELTGGPSLDINARPSQQGSVITASDGIPPQGIETQPCTLSGLTWISCPHGKPMNEWESYCDFCKA</sequence>
<feature type="region of interest" description="Disordered" evidence="1">
    <location>
        <begin position="1"/>
        <end position="52"/>
    </location>
</feature>
<protein>
    <submittedName>
        <fullName evidence="2">Uncharacterized protein</fullName>
    </submittedName>
</protein>
<feature type="region of interest" description="Disordered" evidence="1">
    <location>
        <begin position="533"/>
        <end position="561"/>
    </location>
</feature>